<dbReference type="InterPro" id="IPR014825">
    <property type="entry name" value="DNA_alkylation"/>
</dbReference>
<dbReference type="Proteomes" id="UP000199452">
    <property type="component" value="Unassembled WGS sequence"/>
</dbReference>
<dbReference type="AlphaFoldDB" id="A0A1G6RF68"/>
<dbReference type="EMBL" id="FMYP01000073">
    <property type="protein sequence ID" value="SDD02536.1"/>
    <property type="molecule type" value="Genomic_DNA"/>
</dbReference>
<evidence type="ECO:0000313" key="2">
    <source>
        <dbReference type="Proteomes" id="UP000199452"/>
    </source>
</evidence>
<dbReference type="CDD" id="cd06561">
    <property type="entry name" value="AlkD_like"/>
    <property type="match status" value="1"/>
</dbReference>
<dbReference type="SUPFAM" id="SSF48371">
    <property type="entry name" value="ARM repeat"/>
    <property type="match status" value="1"/>
</dbReference>
<evidence type="ECO:0000313" key="1">
    <source>
        <dbReference type="EMBL" id="SDD02536.1"/>
    </source>
</evidence>
<keyword evidence="2" id="KW-1185">Reference proteome</keyword>
<sequence>MANLSSKIGAELIKFINTKKSIAELERFFQVFPGGYGEGDHFIGVSVPNQRKVANLLFAQMKLDELEQELNSPIHEHRLTTLFILVKKFEKAKFLEAKAEIAQLYLNNLRGVNNWDLVDSSAPYVSGPYLYSTGNNDTLFSLAQSQNIWEQRVAMLSCFYYIRQLEFEHPIKIATLLLTHKHDLIHKAVGWMLREIGNRDLAAELAFLEVNSDTMPRTMLRYAIEKFPEDLRLEFLKRGAKRR</sequence>
<gene>
    <name evidence="1" type="ORF">SAMN05216323_10734</name>
</gene>
<dbReference type="PANTHER" id="PTHR34070:SF1">
    <property type="entry name" value="DNA ALKYLATION REPAIR PROTEIN"/>
    <property type="match status" value="1"/>
</dbReference>
<dbReference type="RefSeq" id="WP_092440404.1">
    <property type="nucleotide sequence ID" value="NZ_FMYP01000073.1"/>
</dbReference>
<proteinExistence type="predicted"/>
<dbReference type="STRING" id="1640674.SAMN05216323_10734"/>
<dbReference type="OrthoDB" id="9775346at2"/>
<reference evidence="1 2" key="1">
    <citation type="submission" date="2016-09" db="EMBL/GenBank/DDBJ databases">
        <authorList>
            <person name="Capua I."/>
            <person name="De Benedictis P."/>
            <person name="Joannis T."/>
            <person name="Lombin L.H."/>
            <person name="Cattoli G."/>
        </authorList>
    </citation>
    <scope>NUCLEOTIDE SEQUENCE [LARGE SCALE GENOMIC DNA]</scope>
    <source>
        <strain evidence="1 2">A7P-90m</strain>
    </source>
</reference>
<dbReference type="Pfam" id="PF08713">
    <property type="entry name" value="DNA_alkylation"/>
    <property type="match status" value="1"/>
</dbReference>
<dbReference type="Gene3D" id="1.25.10.90">
    <property type="match status" value="1"/>
</dbReference>
<name>A0A1G6RF68_9BACT</name>
<protein>
    <submittedName>
        <fullName evidence="1">3-methyladenine DNA glycosylase AlkD</fullName>
    </submittedName>
</protein>
<organism evidence="1 2">
    <name type="scientific">Williamwhitmania taraxaci</name>
    <dbReference type="NCBI Taxonomy" id="1640674"/>
    <lineage>
        <taxon>Bacteria</taxon>
        <taxon>Pseudomonadati</taxon>
        <taxon>Bacteroidota</taxon>
        <taxon>Bacteroidia</taxon>
        <taxon>Bacteroidales</taxon>
        <taxon>Williamwhitmaniaceae</taxon>
        <taxon>Williamwhitmania</taxon>
    </lineage>
</organism>
<dbReference type="InterPro" id="IPR016024">
    <property type="entry name" value="ARM-type_fold"/>
</dbReference>
<dbReference type="PANTHER" id="PTHR34070">
    <property type="entry name" value="ARMADILLO-TYPE FOLD"/>
    <property type="match status" value="1"/>
</dbReference>
<accession>A0A1G6RF68</accession>